<dbReference type="STRING" id="92487.SAMN02745130_03426"/>
<dbReference type="PANTHER" id="PTHR41317:SF1">
    <property type="entry name" value="PD-(D_E)XK NUCLEASE FAMILY TRANSPOSASE"/>
    <property type="match status" value="1"/>
</dbReference>
<dbReference type="RefSeq" id="WP_078923867.1">
    <property type="nucleotide sequence ID" value="NZ_FUYB01000023.1"/>
</dbReference>
<dbReference type="AlphaFoldDB" id="A0A1T4XUU4"/>
<evidence type="ECO:0000313" key="1">
    <source>
        <dbReference type="EMBL" id="SKA92835.1"/>
    </source>
</evidence>
<reference evidence="1 2" key="1">
    <citation type="submission" date="2017-02" db="EMBL/GenBank/DDBJ databases">
        <authorList>
            <person name="Peterson S.W."/>
        </authorList>
    </citation>
    <scope>NUCLEOTIDE SEQUENCE [LARGE SCALE GENOMIC DNA]</scope>
    <source>
        <strain evidence="1 2">ATCC 49788</strain>
    </source>
</reference>
<accession>A0A1T4XUU4</accession>
<dbReference type="Pfam" id="PF12784">
    <property type="entry name" value="PDDEXK_2"/>
    <property type="match status" value="1"/>
</dbReference>
<organism evidence="1 2">
    <name type="scientific">Thiothrix eikelboomii</name>
    <dbReference type="NCBI Taxonomy" id="92487"/>
    <lineage>
        <taxon>Bacteria</taxon>
        <taxon>Pseudomonadati</taxon>
        <taxon>Pseudomonadota</taxon>
        <taxon>Gammaproteobacteria</taxon>
        <taxon>Thiotrichales</taxon>
        <taxon>Thiotrichaceae</taxon>
        <taxon>Thiothrix</taxon>
    </lineage>
</organism>
<evidence type="ECO:0000313" key="2">
    <source>
        <dbReference type="Proteomes" id="UP000190460"/>
    </source>
</evidence>
<gene>
    <name evidence="1" type="ORF">SAMN02745130_03426</name>
</gene>
<evidence type="ECO:0008006" key="3">
    <source>
        <dbReference type="Google" id="ProtNLM"/>
    </source>
</evidence>
<dbReference type="InterPro" id="IPR010106">
    <property type="entry name" value="RpnA"/>
</dbReference>
<protein>
    <recommendedName>
        <fullName evidence="3">Rpn family recombination-promoting nuclease/putative transposase</fullName>
    </recommendedName>
</protein>
<dbReference type="PANTHER" id="PTHR41317">
    <property type="entry name" value="PD-(D_E)XK NUCLEASE FAMILY TRANSPOSASE"/>
    <property type="match status" value="1"/>
</dbReference>
<dbReference type="OrthoDB" id="9812287at2"/>
<proteinExistence type="predicted"/>
<keyword evidence="2" id="KW-1185">Reference proteome</keyword>
<name>A0A1T4XUU4_9GAMM</name>
<dbReference type="EMBL" id="FUYB01000023">
    <property type="protein sequence ID" value="SKA92835.1"/>
    <property type="molecule type" value="Genomic_DNA"/>
</dbReference>
<dbReference type="NCBIfam" id="TIGR01784">
    <property type="entry name" value="T_den_put_tspse"/>
    <property type="match status" value="1"/>
</dbReference>
<dbReference type="Proteomes" id="UP000190460">
    <property type="component" value="Unassembled WGS sequence"/>
</dbReference>
<sequence>MQSVYLNPLTDFGFKKLFGEEPHKDLLISFLNTLLPERHQIAELQYTKNEYQCISQMDRKAIFDLNCISNTGERFIVELQKVKQLFFKDRSIYYSTFAIQEQAQRGDWDHKLEAVYTIGILDFMMDDEQQEVIYHAQLKDQLNRVFYEKLNFIYLVLPRFCKSAEQLKTLQDKWLYVFKHLHELDTMPEVLHEDIFQRTFAIAQLAQFSPEERKAYEDSIKYYRDLKNSYDTAHQEGWVEGLEAGEQIGIVKGRAEGEQRAIVKMVQGMHANGLDLKTIASVIGRTEAEVKSMLF</sequence>